<dbReference type="Pfam" id="PF06985">
    <property type="entry name" value="HET"/>
    <property type="match status" value="1"/>
</dbReference>
<dbReference type="PANTHER" id="PTHR24148">
    <property type="entry name" value="ANKYRIN REPEAT DOMAIN-CONTAINING PROTEIN 39 HOMOLOG-RELATED"/>
    <property type="match status" value="1"/>
</dbReference>
<dbReference type="InterPro" id="IPR010730">
    <property type="entry name" value="HET"/>
</dbReference>
<dbReference type="Proteomes" id="UP000028045">
    <property type="component" value="Unassembled WGS sequence"/>
</dbReference>
<gene>
    <name evidence="2" type="ORF">S7711_08700</name>
</gene>
<accession>A0A084AF96</accession>
<organism evidence="2 3">
    <name type="scientific">Stachybotrys chartarum (strain CBS 109288 / IBT 7711)</name>
    <name type="common">Toxic black mold</name>
    <name type="synonym">Stilbospora chartarum</name>
    <dbReference type="NCBI Taxonomy" id="1280523"/>
    <lineage>
        <taxon>Eukaryota</taxon>
        <taxon>Fungi</taxon>
        <taxon>Dikarya</taxon>
        <taxon>Ascomycota</taxon>
        <taxon>Pezizomycotina</taxon>
        <taxon>Sordariomycetes</taxon>
        <taxon>Hypocreomycetidae</taxon>
        <taxon>Hypocreales</taxon>
        <taxon>Stachybotryaceae</taxon>
        <taxon>Stachybotrys</taxon>
    </lineage>
</organism>
<reference evidence="2 3" key="1">
    <citation type="journal article" date="2014" name="BMC Genomics">
        <title>Comparative genome sequencing reveals chemotype-specific gene clusters in the toxigenic black mold Stachybotrys.</title>
        <authorList>
            <person name="Semeiks J."/>
            <person name="Borek D."/>
            <person name="Otwinowski Z."/>
            <person name="Grishin N.V."/>
        </authorList>
    </citation>
    <scope>NUCLEOTIDE SEQUENCE [LARGE SCALE GENOMIC DNA]</scope>
    <source>
        <strain evidence="3">CBS 109288 / IBT 7711</strain>
    </source>
</reference>
<dbReference type="HOGENOM" id="CLU_004184_7_0_1"/>
<dbReference type="EMBL" id="KL648757">
    <property type="protein sequence ID" value="KEY63975.1"/>
    <property type="molecule type" value="Genomic_DNA"/>
</dbReference>
<evidence type="ECO:0000259" key="1">
    <source>
        <dbReference type="Pfam" id="PF06985"/>
    </source>
</evidence>
<dbReference type="PANTHER" id="PTHR24148:SF82">
    <property type="entry name" value="HETEROKARYON INCOMPATIBILITY DOMAIN-CONTAINING PROTEIN"/>
    <property type="match status" value="1"/>
</dbReference>
<evidence type="ECO:0000313" key="2">
    <source>
        <dbReference type="EMBL" id="KEY63975.1"/>
    </source>
</evidence>
<dbReference type="InterPro" id="IPR052895">
    <property type="entry name" value="HetReg/Transcr_Mod"/>
</dbReference>
<name>A0A084AF96_STACB</name>
<evidence type="ECO:0000313" key="3">
    <source>
        <dbReference type="Proteomes" id="UP000028045"/>
    </source>
</evidence>
<dbReference type="OrthoDB" id="2157530at2759"/>
<protein>
    <recommendedName>
        <fullName evidence="1">Heterokaryon incompatibility domain-containing protein</fullName>
    </recommendedName>
</protein>
<keyword evidence="3" id="KW-1185">Reference proteome</keyword>
<dbReference type="AlphaFoldDB" id="A0A084AF96"/>
<sequence>MDLVYRGAQETVVWLGLGSDKAERALPKLEAMAEDAEEKNGMPPMSVDDWLDLGDIFSRAWLGRAWMIQEVALSTNPVVLVGKQAIHWDSVGHAAFMIGASNALVGLFAVGPGLQQITLATGVNHAIRLQILREWCRGHSSSFREILPVSSADFSADITGTTPSVALVRLLLGSSGFSASVPRDKIYALSGISNFIARGQGVPSMTLEVDYHSSKETVLYRLGSQLFRQTQSLRLLPLAGNASRRTISQLPSWIPAWDGVNTPIMGGFYSNIRPINACKAAPGLKPTFNIDDTLRRLQVQTVSPDIDCIKEVGETFSELWAGKFMKCIRMLLHGGRIYPFTNQPIVEAFWRTLIMDWDMTHRPAPDHVADSFSDWVHLATLNALFANQPSNPFLQDLFDTLEHLFVLANPRDSTKKLPTSSTMLEAYFASYGVPYGEKSQLESPEQRQATVQKLAKGAAAFQCLFKQSILPGRRLVRTVGGYLCLAPLQAIVGDRVMIVSGCPAT</sequence>
<proteinExistence type="predicted"/>
<feature type="domain" description="Heterokaryon incompatibility" evidence="1">
    <location>
        <begin position="1"/>
        <end position="70"/>
    </location>
</feature>